<dbReference type="Proteomes" id="UP001595821">
    <property type="component" value="Unassembled WGS sequence"/>
</dbReference>
<proteinExistence type="predicted"/>
<dbReference type="AlphaFoldDB" id="A0ABD5P034"/>
<dbReference type="Pfam" id="PF25953">
    <property type="entry name" value="DUF7991"/>
    <property type="match status" value="1"/>
</dbReference>
<feature type="transmembrane region" description="Helical" evidence="1">
    <location>
        <begin position="40"/>
        <end position="61"/>
    </location>
</feature>
<comment type="caution">
    <text evidence="3">The sequence shown here is derived from an EMBL/GenBank/DDBJ whole genome shotgun (WGS) entry which is preliminary data.</text>
</comment>
<dbReference type="EMBL" id="JBHSDJ010000029">
    <property type="protein sequence ID" value="MFC4247415.1"/>
    <property type="molecule type" value="Genomic_DNA"/>
</dbReference>
<accession>A0ABD5P034</accession>
<keyword evidence="1" id="KW-0472">Membrane</keyword>
<feature type="transmembrane region" description="Helical" evidence="1">
    <location>
        <begin position="73"/>
        <end position="92"/>
    </location>
</feature>
<feature type="domain" description="DUF7991" evidence="2">
    <location>
        <begin position="1"/>
        <end position="104"/>
    </location>
</feature>
<evidence type="ECO:0000313" key="3">
    <source>
        <dbReference type="EMBL" id="MFC4247415.1"/>
    </source>
</evidence>
<dbReference type="RefSeq" id="WP_246966120.1">
    <property type="nucleotide sequence ID" value="NZ_CP095397.1"/>
</dbReference>
<sequence>MVSFVSVVGLLLIIGLHTLIAAVATRFLRIRLETQWGTILYVLFLVPVVLFLSTLVLSGPLGLGMDLGSQQAVVMLVIALPLTLGYTIDVFWMPHPDEIELPDTIDD</sequence>
<dbReference type="InterPro" id="IPR058304">
    <property type="entry name" value="DUF7991"/>
</dbReference>
<protein>
    <recommendedName>
        <fullName evidence="2">DUF7991 domain-containing protein</fullName>
    </recommendedName>
</protein>
<feature type="transmembrane region" description="Helical" evidence="1">
    <location>
        <begin position="6"/>
        <end position="28"/>
    </location>
</feature>
<evidence type="ECO:0000256" key="1">
    <source>
        <dbReference type="SAM" id="Phobius"/>
    </source>
</evidence>
<keyword evidence="1" id="KW-0812">Transmembrane</keyword>
<dbReference type="GeneID" id="71854061"/>
<gene>
    <name evidence="3" type="ORF">ACFOZ7_10460</name>
</gene>
<name>A0ABD5P034_9EURY</name>
<evidence type="ECO:0000259" key="2">
    <source>
        <dbReference type="Pfam" id="PF25953"/>
    </source>
</evidence>
<evidence type="ECO:0000313" key="4">
    <source>
        <dbReference type="Proteomes" id="UP001595821"/>
    </source>
</evidence>
<organism evidence="3 4">
    <name type="scientific">Natribaculum luteum</name>
    <dbReference type="NCBI Taxonomy" id="1586232"/>
    <lineage>
        <taxon>Archaea</taxon>
        <taxon>Methanobacteriati</taxon>
        <taxon>Methanobacteriota</taxon>
        <taxon>Stenosarchaea group</taxon>
        <taxon>Halobacteria</taxon>
        <taxon>Halobacteriales</taxon>
        <taxon>Natrialbaceae</taxon>
        <taxon>Natribaculum</taxon>
    </lineage>
</organism>
<keyword evidence="1" id="KW-1133">Transmembrane helix</keyword>
<reference evidence="3 4" key="1">
    <citation type="journal article" date="2014" name="Int. J. Syst. Evol. Microbiol.">
        <title>Complete genome sequence of Corynebacterium casei LMG S-19264T (=DSM 44701T), isolated from a smear-ripened cheese.</title>
        <authorList>
            <consortium name="US DOE Joint Genome Institute (JGI-PGF)"/>
            <person name="Walter F."/>
            <person name="Albersmeier A."/>
            <person name="Kalinowski J."/>
            <person name="Ruckert C."/>
        </authorList>
    </citation>
    <scope>NUCLEOTIDE SEQUENCE [LARGE SCALE GENOMIC DNA]</scope>
    <source>
        <strain evidence="3 4">IBRC-M 10912</strain>
    </source>
</reference>